<dbReference type="PANTHER" id="PTHR11804:SF84">
    <property type="entry name" value="SACCHAROLYSIN"/>
    <property type="match status" value="1"/>
</dbReference>
<keyword evidence="4 6" id="KW-0862">Zinc</keyword>
<dbReference type="Proteomes" id="UP000260649">
    <property type="component" value="Unassembled WGS sequence"/>
</dbReference>
<reference evidence="8 9" key="1">
    <citation type="submission" date="2018-07" db="EMBL/GenBank/DDBJ databases">
        <title>GABA Modulating Bacteria of the Human Gut Microbiota.</title>
        <authorList>
            <person name="Strandwitz P."/>
            <person name="Kim K.H."/>
            <person name="Terekhova D."/>
            <person name="Liu J.K."/>
            <person name="Sharma A."/>
            <person name="Levering J."/>
            <person name="Mcdonald D."/>
            <person name="Dietrich D."/>
            <person name="Ramadhar T.R."/>
            <person name="Lekbua A."/>
            <person name="Mroue N."/>
            <person name="Liston C."/>
            <person name="Stewart E.J."/>
            <person name="Dubin M.J."/>
            <person name="Zengler K."/>
            <person name="Knight R."/>
            <person name="Gilbert J.A."/>
            <person name="Clardy J."/>
            <person name="Lewis K."/>
        </authorList>
    </citation>
    <scope>NUCLEOTIDE SEQUENCE [LARGE SCALE GENOMIC DNA]</scope>
    <source>
        <strain evidence="8 9">KLE1738</strain>
    </source>
</reference>
<feature type="domain" description="Peptidase M3A/M3B catalytic" evidence="7">
    <location>
        <begin position="168"/>
        <end position="272"/>
    </location>
</feature>
<evidence type="ECO:0000256" key="3">
    <source>
        <dbReference type="ARBA" id="ARBA00022801"/>
    </source>
</evidence>
<dbReference type="InterPro" id="IPR045090">
    <property type="entry name" value="Pept_M3A_M3B"/>
</dbReference>
<name>A0A3E2B5D8_9FIRM</name>
<protein>
    <submittedName>
        <fullName evidence="8">M3 family oligoendopeptidase</fullName>
    </submittedName>
</protein>
<sequence>MQKVSELKYERLSMEEFAQEIKEVIHQVKTADSARAVLAARDRCNQLMIRWETAQALSYMRYSINTADAFYLAEKEYYDEVGPQAQNYLLEYTRAMLETPFRQELEESGQIIPLVFRSFEVELKAMSPEIVQDMIEENRLVSQYSQLMAGMEFPFRGENLPRPMLMKYAKSPDRATRKEAYEVLGKTLKAHSDQLDGIFDQLVHVRDRMAKKMGYQNFVELGYYRMGRLCYGPEEVKQFRENVRRDVVPVVARLRKEIGKKLGVDTLMLYDYDLIFPQGDPAPKGGKEAIFAAAKRMYHDMSRETGEFIDFMLATEAFDVDARKNKWGGGYCTSFMAYHQPFILANFNGTAGDVDVVTHEAGHAFADYTTANNRYVVELGVGGMETAETHSMSMEFFAWPYMAQFFGEDAGRYEFMHLLDALSFLPYGTIVDDFQRQVYENPDWTPAERKAAWRQLEAEFRPHITFDGIPYLEEGTRWQYQMHIYETPFYYIDYCLAQTAALQFLLASRKDYDDAFHRYVRFLSQGGEKVFTELLQEAGLRSPFQEGALQTVAQESEALLNELERALSQETK</sequence>
<keyword evidence="1 6" id="KW-0645">Protease</keyword>
<dbReference type="RefSeq" id="WP_117141694.1">
    <property type="nucleotide sequence ID" value="NZ_CAKXKJ010000008.1"/>
</dbReference>
<comment type="cofactor">
    <cofactor evidence="6">
        <name>Zn(2+)</name>
        <dbReference type="ChEBI" id="CHEBI:29105"/>
    </cofactor>
    <text evidence="6">Binds 1 zinc ion.</text>
</comment>
<evidence type="ECO:0000256" key="1">
    <source>
        <dbReference type="ARBA" id="ARBA00022670"/>
    </source>
</evidence>
<evidence type="ECO:0000256" key="6">
    <source>
        <dbReference type="RuleBase" id="RU003435"/>
    </source>
</evidence>
<dbReference type="NCBIfam" id="TIGR02289">
    <property type="entry name" value="M3_not_pepF"/>
    <property type="match status" value="1"/>
</dbReference>
<accession>A0A3E2B5D8</accession>
<dbReference type="GO" id="GO:0004222">
    <property type="term" value="F:metalloendopeptidase activity"/>
    <property type="evidence" value="ECO:0007669"/>
    <property type="project" value="InterPro"/>
</dbReference>
<evidence type="ECO:0000256" key="2">
    <source>
        <dbReference type="ARBA" id="ARBA00022723"/>
    </source>
</evidence>
<dbReference type="GO" id="GO:0006508">
    <property type="term" value="P:proteolysis"/>
    <property type="evidence" value="ECO:0007669"/>
    <property type="project" value="UniProtKB-KW"/>
</dbReference>
<dbReference type="SUPFAM" id="SSF55486">
    <property type="entry name" value="Metalloproteases ('zincins'), catalytic domain"/>
    <property type="match status" value="1"/>
</dbReference>
<evidence type="ECO:0000259" key="7">
    <source>
        <dbReference type="Pfam" id="PF01432"/>
    </source>
</evidence>
<comment type="similarity">
    <text evidence="6">Belongs to the peptidase M3 family.</text>
</comment>
<evidence type="ECO:0000256" key="4">
    <source>
        <dbReference type="ARBA" id="ARBA00022833"/>
    </source>
</evidence>
<dbReference type="Pfam" id="PF01432">
    <property type="entry name" value="Peptidase_M3"/>
    <property type="match status" value="2"/>
</dbReference>
<evidence type="ECO:0000313" key="9">
    <source>
        <dbReference type="Proteomes" id="UP000260649"/>
    </source>
</evidence>
<dbReference type="Gene3D" id="1.10.1370.30">
    <property type="match status" value="1"/>
</dbReference>
<organism evidence="8 9">
    <name type="scientific">Evtepia gabavorous</name>
    <dbReference type="NCBI Taxonomy" id="2211183"/>
    <lineage>
        <taxon>Bacteria</taxon>
        <taxon>Bacillati</taxon>
        <taxon>Bacillota</taxon>
        <taxon>Clostridia</taxon>
        <taxon>Eubacteriales</taxon>
        <taxon>Evtepia</taxon>
    </lineage>
</organism>
<dbReference type="OrthoDB" id="9762795at2"/>
<dbReference type="InterPro" id="IPR001567">
    <property type="entry name" value="Pept_M3A_M3B_dom"/>
</dbReference>
<dbReference type="EMBL" id="QQRQ01000003">
    <property type="protein sequence ID" value="RFT07227.1"/>
    <property type="molecule type" value="Genomic_DNA"/>
</dbReference>
<keyword evidence="3 6" id="KW-0378">Hydrolase</keyword>
<keyword evidence="5 6" id="KW-0482">Metalloprotease</keyword>
<comment type="caution">
    <text evidence="8">The sequence shown here is derived from an EMBL/GenBank/DDBJ whole genome shotgun (WGS) entry which is preliminary data.</text>
</comment>
<dbReference type="GO" id="GO:0046872">
    <property type="term" value="F:metal ion binding"/>
    <property type="evidence" value="ECO:0007669"/>
    <property type="project" value="UniProtKB-UniRule"/>
</dbReference>
<feature type="domain" description="Peptidase M3A/M3B catalytic" evidence="7">
    <location>
        <begin position="318"/>
        <end position="551"/>
    </location>
</feature>
<evidence type="ECO:0000256" key="5">
    <source>
        <dbReference type="ARBA" id="ARBA00023049"/>
    </source>
</evidence>
<keyword evidence="9" id="KW-1185">Reference proteome</keyword>
<dbReference type="GeneID" id="97994637"/>
<proteinExistence type="inferred from homology"/>
<keyword evidence="2 6" id="KW-0479">Metal-binding</keyword>
<gene>
    <name evidence="8" type="ORF">DV520_02635</name>
</gene>
<dbReference type="CDD" id="cd09606">
    <property type="entry name" value="M3B_PepF"/>
    <property type="match status" value="1"/>
</dbReference>
<evidence type="ECO:0000313" key="8">
    <source>
        <dbReference type="EMBL" id="RFT07227.1"/>
    </source>
</evidence>
<dbReference type="GO" id="GO:0006518">
    <property type="term" value="P:peptide metabolic process"/>
    <property type="evidence" value="ECO:0007669"/>
    <property type="project" value="TreeGrafter"/>
</dbReference>
<dbReference type="InterPro" id="IPR011976">
    <property type="entry name" value="Pept_M3B_oligopep-rel"/>
</dbReference>
<dbReference type="PANTHER" id="PTHR11804">
    <property type="entry name" value="PROTEASE M3 THIMET OLIGOPEPTIDASE-RELATED"/>
    <property type="match status" value="1"/>
</dbReference>
<dbReference type="AlphaFoldDB" id="A0A3E2B5D8"/>